<comment type="caution">
    <text evidence="1">The sequence shown here is derived from an EMBL/GenBank/DDBJ whole genome shotgun (WGS) entry which is preliminary data.</text>
</comment>
<protein>
    <submittedName>
        <fullName evidence="1">DUF1289 domain-containing protein</fullName>
    </submittedName>
</protein>
<evidence type="ECO:0000313" key="1">
    <source>
        <dbReference type="EMBL" id="MFC5507238.1"/>
    </source>
</evidence>
<dbReference type="Pfam" id="PF06945">
    <property type="entry name" value="DUF1289"/>
    <property type="match status" value="1"/>
</dbReference>
<reference evidence="2" key="1">
    <citation type="journal article" date="2019" name="Int. J. Syst. Evol. Microbiol.">
        <title>The Global Catalogue of Microorganisms (GCM) 10K type strain sequencing project: providing services to taxonomists for standard genome sequencing and annotation.</title>
        <authorList>
            <consortium name="The Broad Institute Genomics Platform"/>
            <consortium name="The Broad Institute Genome Sequencing Center for Infectious Disease"/>
            <person name="Wu L."/>
            <person name="Ma J."/>
        </authorList>
    </citation>
    <scope>NUCLEOTIDE SEQUENCE [LARGE SCALE GENOMIC DNA]</scope>
    <source>
        <strain evidence="2">CCUG 43117</strain>
    </source>
</reference>
<sequence length="57" mass="6213">MTGISSPCIKLCQLDPATRLCLGCGRSLDEIGRWSHLSEAERLAIMARLAGQTPRKT</sequence>
<accession>A0ABW0P503</accession>
<dbReference type="InterPro" id="IPR010710">
    <property type="entry name" value="DUF1289"/>
</dbReference>
<proteinExistence type="predicted"/>
<dbReference type="Proteomes" id="UP001596060">
    <property type="component" value="Unassembled WGS sequence"/>
</dbReference>
<evidence type="ECO:0000313" key="2">
    <source>
        <dbReference type="Proteomes" id="UP001596060"/>
    </source>
</evidence>
<dbReference type="PANTHER" id="PTHR35175:SF2">
    <property type="entry name" value="DUF1289 DOMAIN-CONTAINING PROTEIN"/>
    <property type="match status" value="1"/>
</dbReference>
<organism evidence="1 2">
    <name type="scientific">Bosea massiliensis</name>
    <dbReference type="NCBI Taxonomy" id="151419"/>
    <lineage>
        <taxon>Bacteria</taxon>
        <taxon>Pseudomonadati</taxon>
        <taxon>Pseudomonadota</taxon>
        <taxon>Alphaproteobacteria</taxon>
        <taxon>Hyphomicrobiales</taxon>
        <taxon>Boseaceae</taxon>
        <taxon>Bosea</taxon>
    </lineage>
</organism>
<dbReference type="RefSeq" id="WP_066715954.1">
    <property type="nucleotide sequence ID" value="NZ_JBHSLU010000063.1"/>
</dbReference>
<gene>
    <name evidence="1" type="ORF">ACFPN9_18520</name>
</gene>
<dbReference type="EMBL" id="JBHSLU010000063">
    <property type="protein sequence ID" value="MFC5507238.1"/>
    <property type="molecule type" value="Genomic_DNA"/>
</dbReference>
<dbReference type="PANTHER" id="PTHR35175">
    <property type="entry name" value="DUF1289 DOMAIN-CONTAINING PROTEIN"/>
    <property type="match status" value="1"/>
</dbReference>
<keyword evidence="2" id="KW-1185">Reference proteome</keyword>
<name>A0ABW0P503_9HYPH</name>